<proteinExistence type="predicted"/>
<gene>
    <name evidence="1" type="ORF">QWY20_12645</name>
</gene>
<comment type="caution">
    <text evidence="1">The sequence shown here is derived from an EMBL/GenBank/DDBJ whole genome shotgun (WGS) entry which is preliminary data.</text>
</comment>
<dbReference type="InterPro" id="IPR036513">
    <property type="entry name" value="STAS_dom_sf"/>
</dbReference>
<accession>A0ABU7J714</accession>
<evidence type="ECO:0000313" key="1">
    <source>
        <dbReference type="EMBL" id="MEE2002303.1"/>
    </source>
</evidence>
<organism evidence="1 2">
    <name type="scientific">Alkalimonas cellulosilytica</name>
    <dbReference type="NCBI Taxonomy" id="3058395"/>
    <lineage>
        <taxon>Bacteria</taxon>
        <taxon>Pseudomonadati</taxon>
        <taxon>Pseudomonadota</taxon>
        <taxon>Gammaproteobacteria</taxon>
        <taxon>Alkalimonas</taxon>
    </lineage>
</organism>
<dbReference type="Proteomes" id="UP001336314">
    <property type="component" value="Unassembled WGS sequence"/>
</dbReference>
<dbReference type="EMBL" id="JAUHLI010000012">
    <property type="protein sequence ID" value="MEE2002303.1"/>
    <property type="molecule type" value="Genomic_DNA"/>
</dbReference>
<name>A0ABU7J714_9GAMM</name>
<evidence type="ECO:0000313" key="2">
    <source>
        <dbReference type="Proteomes" id="UP001336314"/>
    </source>
</evidence>
<evidence type="ECO:0008006" key="3">
    <source>
        <dbReference type="Google" id="ProtNLM"/>
    </source>
</evidence>
<keyword evidence="2" id="KW-1185">Reference proteome</keyword>
<dbReference type="SUPFAM" id="SSF52091">
    <property type="entry name" value="SpoIIaa-like"/>
    <property type="match status" value="1"/>
</dbReference>
<sequence>MAHSNTFAPEALTIYQIDQLFNEWRQSNDDWQALDLSSVNEMDAAGLQFVASLLKQPDSSLQVKLPDNPQIAEYIQSALDTLTNTQGGGDD</sequence>
<protein>
    <recommendedName>
        <fullName evidence="3">STAS domain-containing protein</fullName>
    </recommendedName>
</protein>
<dbReference type="RefSeq" id="WP_330129372.1">
    <property type="nucleotide sequence ID" value="NZ_JAUHLI010000012.1"/>
</dbReference>
<reference evidence="1 2" key="1">
    <citation type="submission" date="2023-07" db="EMBL/GenBank/DDBJ databases">
        <title>Alkalimonas sp., MEB108 novel, alkaliphilic bacterium isolated from Lonar Lake, India.</title>
        <authorList>
            <person name="Joshi A."/>
            <person name="Thite S."/>
        </authorList>
    </citation>
    <scope>NUCLEOTIDE SEQUENCE [LARGE SCALE GENOMIC DNA]</scope>
    <source>
        <strain evidence="1 2">MEB108</strain>
    </source>
</reference>